<feature type="domain" description="Peptidase M20 dimerisation" evidence="5">
    <location>
        <begin position="181"/>
        <end position="279"/>
    </location>
</feature>
<gene>
    <name evidence="6" type="ORF">KSX_82320</name>
</gene>
<dbReference type="Gene3D" id="3.30.70.360">
    <property type="match status" value="1"/>
</dbReference>
<accession>A0A8J3I5Q3</accession>
<proteinExistence type="predicted"/>
<keyword evidence="2" id="KW-0479">Metal-binding</keyword>
<protein>
    <submittedName>
        <fullName evidence="6">Peptidase M20</fullName>
    </submittedName>
</protein>
<comment type="caution">
    <text evidence="6">The sequence shown here is derived from an EMBL/GenBank/DDBJ whole genome shotgun (WGS) entry which is preliminary data.</text>
</comment>
<dbReference type="AlphaFoldDB" id="A0A8J3I5Q3"/>
<dbReference type="Gene3D" id="3.40.630.10">
    <property type="entry name" value="Zn peptidases"/>
    <property type="match status" value="1"/>
</dbReference>
<dbReference type="PANTHER" id="PTHR43808:SF17">
    <property type="entry name" value="PEPTIDASE M20"/>
    <property type="match status" value="1"/>
</dbReference>
<dbReference type="InterPro" id="IPR036264">
    <property type="entry name" value="Bact_exopeptidase_dim_dom"/>
</dbReference>
<dbReference type="EMBL" id="BNJF01000007">
    <property type="protein sequence ID" value="GHO50069.1"/>
    <property type="molecule type" value="Genomic_DNA"/>
</dbReference>
<dbReference type="PROSITE" id="PS00758">
    <property type="entry name" value="ARGE_DAPE_CPG2_1"/>
    <property type="match status" value="1"/>
</dbReference>
<evidence type="ECO:0000256" key="2">
    <source>
        <dbReference type="ARBA" id="ARBA00022723"/>
    </source>
</evidence>
<comment type="cofactor">
    <cofactor evidence="1">
        <name>Zn(2+)</name>
        <dbReference type="ChEBI" id="CHEBI:29105"/>
    </cofactor>
</comment>
<dbReference type="Pfam" id="PF01546">
    <property type="entry name" value="Peptidase_M20"/>
    <property type="match status" value="1"/>
</dbReference>
<dbReference type="InterPro" id="IPR001261">
    <property type="entry name" value="ArgE/DapE_CS"/>
</dbReference>
<evidence type="ECO:0000259" key="5">
    <source>
        <dbReference type="Pfam" id="PF07687"/>
    </source>
</evidence>
<dbReference type="InterPro" id="IPR002933">
    <property type="entry name" value="Peptidase_M20"/>
</dbReference>
<evidence type="ECO:0000256" key="1">
    <source>
        <dbReference type="ARBA" id="ARBA00001947"/>
    </source>
</evidence>
<evidence type="ECO:0000313" key="7">
    <source>
        <dbReference type="Proteomes" id="UP000612362"/>
    </source>
</evidence>
<dbReference type="SUPFAM" id="SSF55031">
    <property type="entry name" value="Bacterial exopeptidase dimerisation domain"/>
    <property type="match status" value="1"/>
</dbReference>
<dbReference type="RefSeq" id="WP_220199136.1">
    <property type="nucleotide sequence ID" value="NZ_BNJF01000007.1"/>
</dbReference>
<dbReference type="SUPFAM" id="SSF53187">
    <property type="entry name" value="Zn-dependent exopeptidases"/>
    <property type="match status" value="1"/>
</dbReference>
<dbReference type="Pfam" id="PF07687">
    <property type="entry name" value="M20_dimer"/>
    <property type="match status" value="1"/>
</dbReference>
<dbReference type="InterPro" id="IPR011650">
    <property type="entry name" value="Peptidase_M20_dimer"/>
</dbReference>
<evidence type="ECO:0000256" key="3">
    <source>
        <dbReference type="ARBA" id="ARBA00022801"/>
    </source>
</evidence>
<organism evidence="6 7">
    <name type="scientific">Ktedonospora formicarum</name>
    <dbReference type="NCBI Taxonomy" id="2778364"/>
    <lineage>
        <taxon>Bacteria</taxon>
        <taxon>Bacillati</taxon>
        <taxon>Chloroflexota</taxon>
        <taxon>Ktedonobacteria</taxon>
        <taxon>Ktedonobacterales</taxon>
        <taxon>Ktedonobacteraceae</taxon>
        <taxon>Ktedonospora</taxon>
    </lineage>
</organism>
<dbReference type="Proteomes" id="UP000612362">
    <property type="component" value="Unassembled WGS sequence"/>
</dbReference>
<dbReference type="GO" id="GO:0016787">
    <property type="term" value="F:hydrolase activity"/>
    <property type="evidence" value="ECO:0007669"/>
    <property type="project" value="UniProtKB-KW"/>
</dbReference>
<keyword evidence="3" id="KW-0378">Hydrolase</keyword>
<dbReference type="GO" id="GO:0046872">
    <property type="term" value="F:metal ion binding"/>
    <property type="evidence" value="ECO:0007669"/>
    <property type="project" value="UniProtKB-KW"/>
</dbReference>
<sequence>MALSQDELNQIRSLAGEHVEEVAELTQRVCAVPAPTGSEQRRAAFVANLLSERGYHCESDEVGNVYVRRGKRGAGPVLMLLAHLDTVFPEETPLNVRREGDILYGPGIGDNSMSVATMITLLKILDQMQREVPIDIIAVANVGEEGLGNLRGARAAVERYQSQLGAVIAIDGNLGYIVNEAVGSLRWRITVSGPGGHSYGSFGKPSAIHGLARIIAAIADVKVPKEPRTTFNVGVVEGGTSVNTIAATASALLDLRSTDVRALEDLATHVRNIIETGAGEGLRSEITVLGERPAGQIAQDAPLVLLAAKALRWVGLEPQFVSSSTDANVPLSLNIPAICVGVSQGKQAHTLNEWVPLAPVADGISQLLHLILHTCEHLSTQE</sequence>
<reference evidence="6" key="1">
    <citation type="submission" date="2020-10" db="EMBL/GenBank/DDBJ databases">
        <title>Taxonomic study of unclassified bacteria belonging to the class Ktedonobacteria.</title>
        <authorList>
            <person name="Yabe S."/>
            <person name="Wang C.M."/>
            <person name="Zheng Y."/>
            <person name="Sakai Y."/>
            <person name="Cavaletti L."/>
            <person name="Monciardini P."/>
            <person name="Donadio S."/>
        </authorList>
    </citation>
    <scope>NUCLEOTIDE SEQUENCE</scope>
    <source>
        <strain evidence="6">SOSP1-1</strain>
    </source>
</reference>
<evidence type="ECO:0000256" key="4">
    <source>
        <dbReference type="ARBA" id="ARBA00022833"/>
    </source>
</evidence>
<dbReference type="InterPro" id="IPR050072">
    <property type="entry name" value="Peptidase_M20A"/>
</dbReference>
<keyword evidence="7" id="KW-1185">Reference proteome</keyword>
<keyword evidence="4" id="KW-0862">Zinc</keyword>
<evidence type="ECO:0000313" key="6">
    <source>
        <dbReference type="EMBL" id="GHO50069.1"/>
    </source>
</evidence>
<dbReference type="PANTHER" id="PTHR43808">
    <property type="entry name" value="ACETYLORNITHINE DEACETYLASE"/>
    <property type="match status" value="1"/>
</dbReference>
<name>A0A8J3I5Q3_9CHLR</name>